<feature type="compositionally biased region" description="Acidic residues" evidence="10">
    <location>
        <begin position="836"/>
        <end position="854"/>
    </location>
</feature>
<evidence type="ECO:0000256" key="2">
    <source>
        <dbReference type="ARBA" id="ARBA00004623"/>
    </source>
</evidence>
<comment type="similarity">
    <text evidence="3">Belongs to the ATG2 family.</text>
</comment>
<dbReference type="Ensembl" id="ENSSRHT00000085299.1">
    <property type="protein sequence ID" value="ENSSRHP00000083056.1"/>
    <property type="gene ID" value="ENSSRHG00000041032.1"/>
</dbReference>
<dbReference type="Proteomes" id="UP000472270">
    <property type="component" value="Unassembled WGS sequence"/>
</dbReference>
<evidence type="ECO:0000256" key="4">
    <source>
        <dbReference type="ARBA" id="ARBA00022448"/>
    </source>
</evidence>
<evidence type="ECO:0000256" key="5">
    <source>
        <dbReference type="ARBA" id="ARBA00022824"/>
    </source>
</evidence>
<evidence type="ECO:0000256" key="6">
    <source>
        <dbReference type="ARBA" id="ARBA00023055"/>
    </source>
</evidence>
<comment type="catalytic activity">
    <reaction evidence="8">
        <text>a 1,2-diacyl-sn-glycero-3-phospho-L-serine(in) = a 1,2-diacyl-sn-glycero-3-phospho-L-serine(out)</text>
        <dbReference type="Rhea" id="RHEA:38663"/>
        <dbReference type="ChEBI" id="CHEBI:57262"/>
    </reaction>
</comment>
<dbReference type="GO" id="GO:0006869">
    <property type="term" value="P:lipid transport"/>
    <property type="evidence" value="ECO:0007669"/>
    <property type="project" value="UniProtKB-KW"/>
</dbReference>
<gene>
    <name evidence="11" type="primary">LOC107738272</name>
</gene>
<dbReference type="GO" id="GO:0034045">
    <property type="term" value="C:phagophore assembly site membrane"/>
    <property type="evidence" value="ECO:0007669"/>
    <property type="project" value="UniProtKB-SubCell"/>
</dbReference>
<reference evidence="11" key="2">
    <citation type="submission" date="2025-09" db="UniProtKB">
        <authorList>
            <consortium name="Ensembl"/>
        </authorList>
    </citation>
    <scope>IDENTIFICATION</scope>
</reference>
<protein>
    <submittedName>
        <fullName evidence="11">Autophagy-related protein 2 homolog B-like</fullName>
    </submittedName>
</protein>
<evidence type="ECO:0000256" key="8">
    <source>
        <dbReference type="ARBA" id="ARBA00024479"/>
    </source>
</evidence>
<comment type="subcellular location">
    <subcellularLocation>
        <location evidence="1">Endoplasmic reticulum membrane</location>
        <topology evidence="1">Peripheral membrane protein</topology>
    </subcellularLocation>
    <subcellularLocation>
        <location evidence="2">Preautophagosomal structure membrane</location>
        <topology evidence="2">Peripheral membrane protein</topology>
    </subcellularLocation>
</comment>
<dbReference type="GO" id="GO:0043495">
    <property type="term" value="F:protein-membrane adaptor activity"/>
    <property type="evidence" value="ECO:0007669"/>
    <property type="project" value="TreeGrafter"/>
</dbReference>
<accession>A0A673M1S8</accession>
<dbReference type="GO" id="GO:0032266">
    <property type="term" value="F:phosphatidylinositol-3-phosphate binding"/>
    <property type="evidence" value="ECO:0007669"/>
    <property type="project" value="TreeGrafter"/>
</dbReference>
<keyword evidence="6" id="KW-0445">Lipid transport</keyword>
<reference evidence="11" key="1">
    <citation type="submission" date="2025-08" db="UniProtKB">
        <authorList>
            <consortium name="Ensembl"/>
        </authorList>
    </citation>
    <scope>IDENTIFICATION</scope>
</reference>
<evidence type="ECO:0000313" key="11">
    <source>
        <dbReference type="Ensembl" id="ENSSRHP00000083056.1"/>
    </source>
</evidence>
<evidence type="ECO:0000256" key="3">
    <source>
        <dbReference type="ARBA" id="ARBA00009714"/>
    </source>
</evidence>
<organism evidence="11 12">
    <name type="scientific">Sinocyclocheilus rhinocerous</name>
    <dbReference type="NCBI Taxonomy" id="307959"/>
    <lineage>
        <taxon>Eukaryota</taxon>
        <taxon>Metazoa</taxon>
        <taxon>Chordata</taxon>
        <taxon>Craniata</taxon>
        <taxon>Vertebrata</taxon>
        <taxon>Euteleostomi</taxon>
        <taxon>Actinopterygii</taxon>
        <taxon>Neopterygii</taxon>
        <taxon>Teleostei</taxon>
        <taxon>Ostariophysi</taxon>
        <taxon>Cypriniformes</taxon>
        <taxon>Cyprinidae</taxon>
        <taxon>Cyprininae</taxon>
        <taxon>Sinocyclocheilus</taxon>
    </lineage>
</organism>
<evidence type="ECO:0000256" key="9">
    <source>
        <dbReference type="ARBA" id="ARBA00024615"/>
    </source>
</evidence>
<dbReference type="GO" id="GO:0005789">
    <property type="term" value="C:endoplasmic reticulum membrane"/>
    <property type="evidence" value="ECO:0007669"/>
    <property type="project" value="UniProtKB-SubCell"/>
</dbReference>
<keyword evidence="7" id="KW-0472">Membrane</keyword>
<dbReference type="Pfam" id="PF13329">
    <property type="entry name" value="ATG2_CAD"/>
    <property type="match status" value="2"/>
</dbReference>
<dbReference type="GO" id="GO:0061709">
    <property type="term" value="P:reticulophagy"/>
    <property type="evidence" value="ECO:0007669"/>
    <property type="project" value="TreeGrafter"/>
</dbReference>
<evidence type="ECO:0000256" key="1">
    <source>
        <dbReference type="ARBA" id="ARBA00004406"/>
    </source>
</evidence>
<dbReference type="GO" id="GO:0034727">
    <property type="term" value="P:piecemeal microautophagy of the nucleus"/>
    <property type="evidence" value="ECO:0007669"/>
    <property type="project" value="TreeGrafter"/>
</dbReference>
<sequence length="1953" mass="219549">MPWPFSESIKKRACRYLLHRYLGNFLQEKLSLDQLSLDLYQGTGSLAQVPLDKWSLNEILESVDAPFEVSEGFIQAISLTVPWASLLQDNCALEVRGLEMVFRPRPRMASGMEPMCWSSFMTSSMQLAKECLSQRLTDDQGESLQPLEGLEKFAETIETVLRRVKVTFVDTVLRMEHVPENSKTGIALELRINKMVYFDESVEEGSSVNIHQPTTFAHKNLTLEGAYVFWDEFSESARAGLKSSPTQTETEPKLSPSWNPKIICEPHPQFPEPVSSSTLFEPVQVGCLSGKLELSVVLKQNEAMPGAKLDIDGQFDSLIMLLSPQQVHLLLDMFGVFSSSGKDRKSRPMQQEDEYRLHMELNRCLKKDTITVANDQDLFESQTTRTVSSREDVFFSMADMDMSHSLSSLPPLGDPPTVDLDLSVNSNYSASLGEPKEKQTNEIPHLSRDSQLTHKLLRQTSHPTKGHCDESRPELVLRLTVGSLCLSVLHIDPLPPPDSSRSHLAPMASEFFRILSVNQLPAGSFLQSRTVFDKACPHDHLRFIGQGLKVTYKHCQGSSVRTLNTDLSLSQVELLECLYSTDSHTTQSGAQYTELLTFDVSASSDSPPPVCLHLLYKLTERRGPQGGQVRLSTIPRKAELQVELGKVRSECDVSIVDRLNSLLQPQKLVTTEMMASHMYTSYNKHVSLHKAFAEVFLDDSRTPAHCHVSMSINAPLLVLVVRFPIPDLRSDQERGPWFKKSLQKELLQLELEDLELKTEFTGGNSSEQTKMELTFKELNGSFQEDKDHPAARFLRVANTMEEDMTSSDCGKFDWPRVVLKVNPMAVRSILERVTAEEEEEEADGHSQEEEEEEEGAAHSLKDVCDFGKPEPSPFSSRRVMYENEEMVIPGDVVEMTEFQEKTMSNSLYILELFFPNVQLSLPNKGFYEKLHNRINNDLLLWEPTAPSPVETVENIPYGVGLSVASQLINTYSKDSFSQFRSTGPEEEESGSEEEILQYYTPAELGYRNRRKKRSKMQPKNSQSLFSIILSVNHGLLALHTQLKQDDNSVSPKKHGEFWMEVKNGTLFGVTQHEGFKDQHYVCFHTSQACLYHHGTVDGDAPEWSVNLPCRTRPHWLEPVMYASESAPERASPSEGLSLEPHSMLSVAVKISSHNTERNVKEFLIAIGMRGVTLEHRVVSSSLGWYDQIVDFLNVSDEPVLGYTPPSSVSTLHLHLWSCSLDYRPLYLPVRSLLTVETFSISSSVSLDHSSSSLRIILDDAALFLSDKINAVSVNLARDYVQVVDMGTLELRITAVKPGQDGKMPRFELRCSSDVIHIRTCADSCAALMNLIQYIASYGDLLPPSGLEAKPASHPPAQAPLLPEAEQQILQDLMSDAMEETDSLQSHMLQQNGVNEDHSHDHEPPHSDLFLFPDESGNLGQEPSPTYPHYRCATLILLKPTNTFEKDEEPVVKKLISEPILVREEHFSVPLEGSSSNRGPLHFPVPEIRYLVKEISVVWHLYGGKDFGGGALSSSPARSRGYKFGIGPLLIHFSKLKYSTILHVYPQAPETGVLTEQPVSRQVFSVQDLEIRDRLASSMMNKFLYLYSSKEMPRKAHSNMLTVRALHMCPETGQAPQECCLRVSLMPLRLNIDQDALFFLKDFFTSLAAEVELFSPPEQEGNNQYAKYSETLFQTLIYLHVTFPREFRFTSEVPIRLDYHGKHMAMEQGTFAGIVIGLTQLNCSELKLRRLCYRQGLLGVDKLFSYAINEWLNDIKKNQLPGLLGGVGPIHSLVQLVQGFRDLVWLPIEQYRKDGRIVRGFQRGTASFGTSTAMAALELTNRMVRTIQAAAETAYDMVSPVPDEKECKKIKRYSHYCLAHQPVDLREGVAKAYSVVKEGITDTALTIYDTATREHEQRGMTGAVGGVLRQLPPAVVKPLIVATEATSNVLGGMRNQIHPDARQEESQKWRLGEE</sequence>
<proteinExistence type="inferred from homology"/>
<evidence type="ECO:0000313" key="12">
    <source>
        <dbReference type="Proteomes" id="UP000472270"/>
    </source>
</evidence>
<dbReference type="PANTHER" id="PTHR13190">
    <property type="entry name" value="AUTOPHAGY-RELATED 2, ISOFORM A"/>
    <property type="match status" value="1"/>
</dbReference>
<evidence type="ECO:0000256" key="7">
    <source>
        <dbReference type="ARBA" id="ARBA00023136"/>
    </source>
</evidence>
<keyword evidence="12" id="KW-1185">Reference proteome</keyword>
<dbReference type="GO" id="GO:0061723">
    <property type="term" value="P:glycophagy"/>
    <property type="evidence" value="ECO:0007669"/>
    <property type="project" value="TreeGrafter"/>
</dbReference>
<comment type="catalytic activity">
    <reaction evidence="9">
        <text>a 1,2-diacyl-sn-glycero-3-phosphoethanolamine(in) = a 1,2-diacyl-sn-glycero-3-phosphoethanolamine(out)</text>
        <dbReference type="Rhea" id="RHEA:38895"/>
        <dbReference type="ChEBI" id="CHEBI:64612"/>
    </reaction>
</comment>
<feature type="compositionally biased region" description="Basic and acidic residues" evidence="10">
    <location>
        <begin position="855"/>
        <end position="868"/>
    </location>
</feature>
<dbReference type="PANTHER" id="PTHR13190:SF20">
    <property type="entry name" value="AUTOPHAGY-RELATED PROTEIN 2 HOMOLOG B"/>
    <property type="match status" value="1"/>
</dbReference>
<dbReference type="GO" id="GO:0000422">
    <property type="term" value="P:autophagy of mitochondrion"/>
    <property type="evidence" value="ECO:0007669"/>
    <property type="project" value="TreeGrafter"/>
</dbReference>
<name>A0A673M1S8_9TELE</name>
<dbReference type="GO" id="GO:0061908">
    <property type="term" value="C:phagophore"/>
    <property type="evidence" value="ECO:0007669"/>
    <property type="project" value="TreeGrafter"/>
</dbReference>
<dbReference type="GO" id="GO:0000045">
    <property type="term" value="P:autophagosome assembly"/>
    <property type="evidence" value="ECO:0007669"/>
    <property type="project" value="TreeGrafter"/>
</dbReference>
<evidence type="ECO:0000256" key="10">
    <source>
        <dbReference type="SAM" id="MobiDB-lite"/>
    </source>
</evidence>
<keyword evidence="5" id="KW-0256">Endoplasmic reticulum</keyword>
<keyword evidence="4" id="KW-0813">Transport</keyword>
<dbReference type="InterPro" id="IPR026849">
    <property type="entry name" value="ATG2"/>
</dbReference>
<feature type="region of interest" description="Disordered" evidence="10">
    <location>
        <begin position="831"/>
        <end position="871"/>
    </location>
</feature>